<evidence type="ECO:0000313" key="6">
    <source>
        <dbReference type="EMBL" id="OGF77299.1"/>
    </source>
</evidence>
<accession>A0A1F5WNN9</accession>
<evidence type="ECO:0000259" key="5">
    <source>
        <dbReference type="Pfam" id="PF03717"/>
    </source>
</evidence>
<proteinExistence type="predicted"/>
<keyword evidence="3" id="KW-0812">Transmembrane</keyword>
<dbReference type="SUPFAM" id="SSF56601">
    <property type="entry name" value="beta-lactamase/transpeptidase-like"/>
    <property type="match status" value="1"/>
</dbReference>
<dbReference type="InterPro" id="IPR036138">
    <property type="entry name" value="PBP_dimer_sf"/>
</dbReference>
<dbReference type="GO" id="GO:0008658">
    <property type="term" value="F:penicillin binding"/>
    <property type="evidence" value="ECO:0007669"/>
    <property type="project" value="InterPro"/>
</dbReference>
<dbReference type="InterPro" id="IPR001460">
    <property type="entry name" value="PCN-bd_Tpept"/>
</dbReference>
<protein>
    <recommendedName>
        <fullName evidence="8">Penicillin-binding protein transpeptidase domain-containing protein</fullName>
    </recommendedName>
</protein>
<dbReference type="SUPFAM" id="SSF56519">
    <property type="entry name" value="Penicillin binding protein dimerisation domain"/>
    <property type="match status" value="1"/>
</dbReference>
<keyword evidence="3" id="KW-1133">Transmembrane helix</keyword>
<evidence type="ECO:0000256" key="3">
    <source>
        <dbReference type="SAM" id="Phobius"/>
    </source>
</evidence>
<dbReference type="AlphaFoldDB" id="A0A1F5WNN9"/>
<gene>
    <name evidence="6" type="ORF">A3F23_00395</name>
</gene>
<dbReference type="Pfam" id="PF00905">
    <property type="entry name" value="Transpeptidase"/>
    <property type="match status" value="1"/>
</dbReference>
<name>A0A1F5WNN9_9BACT</name>
<dbReference type="InterPro" id="IPR050515">
    <property type="entry name" value="Beta-lactam/transpept"/>
</dbReference>
<dbReference type="PANTHER" id="PTHR30627">
    <property type="entry name" value="PEPTIDOGLYCAN D,D-TRANSPEPTIDASE"/>
    <property type="match status" value="1"/>
</dbReference>
<sequence>MRLDSSPEREITKRIRIAFFILLVAGGFLLGRLFFLQVVSGAYYKTQAQRQQNFSQILTPKRGDIYLRERSGELIPVASTKEGYLLFINPKKLENPDDAFKKLSKIIKLDKEDFLDRASKKDDPYEVVAHRLDRKAAEKVTDLKLENVGLSPEEWRVYPAKNVASHVVGFLGYKDDELEGQYGIERFFEKELKGMTGQVAGSQSAGGILLELGKRFFSPPEEGYDVVLTLEPNVQAFVEKKLKEVEEAWKPSGGGAIVIEPKTGKILAMAAFPNFDPNTYGKSESLDVFINPVVESVFEFGSVFKPLTMAAGINERVVTPETTYFDKGYLTLDGYTIKNFDEKGRGETTMQNVLSESLNTGAAFVAGKLGKENMRRYFGAYGLGEKTGITLPGEVKGNLKNLNSMLDIEYATAAFGQGVSATPLEFARATSALANGGKIMKPYIIERILRPGRQDIVFGPEEVRQIITLETADTISRMLVKVGDEALLGGTAKFKYWTAAAKTGTAEIPNKEGKGYSDQYLHSFLAYAPGFDARFLLFMYIEKPQGVRYASTSLGPYYEQIMQFLLTYYDVPPDR</sequence>
<organism evidence="6 7">
    <name type="scientific">Candidatus Giovannonibacteria bacterium RIFCSPHIGHO2_12_FULL_43_15</name>
    <dbReference type="NCBI Taxonomy" id="1798341"/>
    <lineage>
        <taxon>Bacteria</taxon>
        <taxon>Candidatus Giovannoniibacteriota</taxon>
    </lineage>
</organism>
<evidence type="ECO:0000256" key="2">
    <source>
        <dbReference type="ARBA" id="ARBA00023136"/>
    </source>
</evidence>
<evidence type="ECO:0000256" key="1">
    <source>
        <dbReference type="ARBA" id="ARBA00004370"/>
    </source>
</evidence>
<evidence type="ECO:0000259" key="4">
    <source>
        <dbReference type="Pfam" id="PF00905"/>
    </source>
</evidence>
<comment type="caution">
    <text evidence="6">The sequence shown here is derived from an EMBL/GenBank/DDBJ whole genome shotgun (WGS) entry which is preliminary data.</text>
</comment>
<reference evidence="6 7" key="1">
    <citation type="journal article" date="2016" name="Nat. Commun.">
        <title>Thousands of microbial genomes shed light on interconnected biogeochemical processes in an aquifer system.</title>
        <authorList>
            <person name="Anantharaman K."/>
            <person name="Brown C.T."/>
            <person name="Hug L.A."/>
            <person name="Sharon I."/>
            <person name="Castelle C.J."/>
            <person name="Probst A.J."/>
            <person name="Thomas B.C."/>
            <person name="Singh A."/>
            <person name="Wilkins M.J."/>
            <person name="Karaoz U."/>
            <person name="Brodie E.L."/>
            <person name="Williams K.H."/>
            <person name="Hubbard S.S."/>
            <person name="Banfield J.F."/>
        </authorList>
    </citation>
    <scope>NUCLEOTIDE SEQUENCE [LARGE SCALE GENOMIC DNA]</scope>
</reference>
<feature type="transmembrane region" description="Helical" evidence="3">
    <location>
        <begin position="20"/>
        <end position="44"/>
    </location>
</feature>
<evidence type="ECO:0008006" key="8">
    <source>
        <dbReference type="Google" id="ProtNLM"/>
    </source>
</evidence>
<feature type="domain" description="Penicillin-binding protein dimerisation" evidence="5">
    <location>
        <begin position="59"/>
        <end position="207"/>
    </location>
</feature>
<dbReference type="PANTHER" id="PTHR30627:SF1">
    <property type="entry name" value="PEPTIDOGLYCAN D,D-TRANSPEPTIDASE FTSI"/>
    <property type="match status" value="1"/>
</dbReference>
<dbReference type="Gene3D" id="3.90.1310.10">
    <property type="entry name" value="Penicillin-binding protein 2a (Domain 2)"/>
    <property type="match status" value="1"/>
</dbReference>
<comment type="subcellular location">
    <subcellularLocation>
        <location evidence="1">Membrane</location>
    </subcellularLocation>
</comment>
<keyword evidence="2 3" id="KW-0472">Membrane</keyword>
<dbReference type="EMBL" id="MFHT01000022">
    <property type="protein sequence ID" value="OGF77299.1"/>
    <property type="molecule type" value="Genomic_DNA"/>
</dbReference>
<dbReference type="Gene3D" id="3.40.710.10">
    <property type="entry name" value="DD-peptidase/beta-lactamase superfamily"/>
    <property type="match status" value="1"/>
</dbReference>
<dbReference type="InterPro" id="IPR005311">
    <property type="entry name" value="PBP_dimer"/>
</dbReference>
<evidence type="ECO:0000313" key="7">
    <source>
        <dbReference type="Proteomes" id="UP000177723"/>
    </source>
</evidence>
<dbReference type="GO" id="GO:0005886">
    <property type="term" value="C:plasma membrane"/>
    <property type="evidence" value="ECO:0007669"/>
    <property type="project" value="TreeGrafter"/>
</dbReference>
<dbReference type="GO" id="GO:0071555">
    <property type="term" value="P:cell wall organization"/>
    <property type="evidence" value="ECO:0007669"/>
    <property type="project" value="TreeGrafter"/>
</dbReference>
<dbReference type="Pfam" id="PF03717">
    <property type="entry name" value="PBP_dimer"/>
    <property type="match status" value="1"/>
</dbReference>
<feature type="domain" description="Penicillin-binding protein transpeptidase" evidence="4">
    <location>
        <begin position="254"/>
        <end position="563"/>
    </location>
</feature>
<dbReference type="Gene3D" id="3.30.450.330">
    <property type="match status" value="1"/>
</dbReference>
<dbReference type="Proteomes" id="UP000177723">
    <property type="component" value="Unassembled WGS sequence"/>
</dbReference>
<dbReference type="InterPro" id="IPR012338">
    <property type="entry name" value="Beta-lactam/transpept-like"/>
</dbReference>